<feature type="domain" description="EF-hand" evidence="2">
    <location>
        <begin position="120"/>
        <end position="141"/>
    </location>
</feature>
<dbReference type="GO" id="GO:0004674">
    <property type="term" value="F:protein serine/threonine kinase activity"/>
    <property type="evidence" value="ECO:0007669"/>
    <property type="project" value="UniProtKB-KW"/>
</dbReference>
<organism evidence="3 4">
    <name type="scientific">Lithospermum erythrorhizon</name>
    <name type="common">Purple gromwell</name>
    <name type="synonym">Lithospermum officinale var. erythrorhizon</name>
    <dbReference type="NCBI Taxonomy" id="34254"/>
    <lineage>
        <taxon>Eukaryota</taxon>
        <taxon>Viridiplantae</taxon>
        <taxon>Streptophyta</taxon>
        <taxon>Embryophyta</taxon>
        <taxon>Tracheophyta</taxon>
        <taxon>Spermatophyta</taxon>
        <taxon>Magnoliopsida</taxon>
        <taxon>eudicotyledons</taxon>
        <taxon>Gunneridae</taxon>
        <taxon>Pentapetalae</taxon>
        <taxon>asterids</taxon>
        <taxon>lamiids</taxon>
        <taxon>Boraginales</taxon>
        <taxon>Boraginaceae</taxon>
        <taxon>Boraginoideae</taxon>
        <taxon>Lithospermeae</taxon>
        <taxon>Lithospermum</taxon>
    </lineage>
</organism>
<dbReference type="Pfam" id="PF13499">
    <property type="entry name" value="EF-hand_7"/>
    <property type="match status" value="1"/>
</dbReference>
<dbReference type="InterPro" id="IPR011992">
    <property type="entry name" value="EF-hand-dom_pair"/>
</dbReference>
<reference evidence="3 4" key="1">
    <citation type="submission" date="2024-01" db="EMBL/GenBank/DDBJ databases">
        <title>The complete chloroplast genome sequence of Lithospermum erythrorhizon: insights into the phylogenetic relationship among Boraginaceae species and the maternal lineages of purple gromwells.</title>
        <authorList>
            <person name="Okada T."/>
            <person name="Watanabe K."/>
        </authorList>
    </citation>
    <scope>NUCLEOTIDE SEQUENCE [LARGE SCALE GENOMIC DNA]</scope>
</reference>
<keyword evidence="3" id="KW-0723">Serine/threonine-protein kinase</keyword>
<feature type="domain" description="EF-hand" evidence="2">
    <location>
        <begin position="142"/>
        <end position="177"/>
    </location>
</feature>
<comment type="caution">
    <text evidence="3">The sequence shown here is derived from an EMBL/GenBank/DDBJ whole genome shotgun (WGS) entry which is preliminary data.</text>
</comment>
<name>A0AAV3Q1R6_LITER</name>
<accession>A0AAV3Q1R6</accession>
<dbReference type="SMART" id="SM00054">
    <property type="entry name" value="EFh"/>
    <property type="match status" value="2"/>
</dbReference>
<dbReference type="EMBL" id="BAABME010019679">
    <property type="protein sequence ID" value="GAA0158017.1"/>
    <property type="molecule type" value="Genomic_DNA"/>
</dbReference>
<proteinExistence type="predicted"/>
<feature type="region of interest" description="Disordered" evidence="1">
    <location>
        <begin position="1"/>
        <end position="38"/>
    </location>
</feature>
<protein>
    <submittedName>
        <fullName evidence="3">Non-receptor serine/threonine protein kinase</fullName>
    </submittedName>
</protein>
<dbReference type="Gene3D" id="1.10.238.10">
    <property type="entry name" value="EF-hand"/>
    <property type="match status" value="1"/>
</dbReference>
<dbReference type="InterPro" id="IPR002048">
    <property type="entry name" value="EF_hand_dom"/>
</dbReference>
<sequence length="209" mass="23936">MGPKRNVRQKEIVQDEEIATGRGHRTRYRPNTLPPPPPTTRWVRGRGENVNYHNVRLGLYLDQGKIMEGTGPVRVEPIVTGLVRSAGQLLPALGLLMFQSILGKWPMMSISTKHLHFFYRNKSGYIEVDELRDALSDEGDANNEEVINAIMHDVDTDKDGHISFEQFVAMMKAVTDWRKASRQYSRERFNSLSLKLMSEWSLQLANEVK</sequence>
<dbReference type="SUPFAM" id="SSF47473">
    <property type="entry name" value="EF-hand"/>
    <property type="match status" value="1"/>
</dbReference>
<keyword evidence="4" id="KW-1185">Reference proteome</keyword>
<dbReference type="Proteomes" id="UP001454036">
    <property type="component" value="Unassembled WGS sequence"/>
</dbReference>
<evidence type="ECO:0000259" key="2">
    <source>
        <dbReference type="PROSITE" id="PS50222"/>
    </source>
</evidence>
<evidence type="ECO:0000313" key="4">
    <source>
        <dbReference type="Proteomes" id="UP001454036"/>
    </source>
</evidence>
<gene>
    <name evidence="3" type="ORF">LIER_38572</name>
</gene>
<keyword evidence="3" id="KW-0418">Kinase</keyword>
<dbReference type="PROSITE" id="PS50222">
    <property type="entry name" value="EF_HAND_2"/>
    <property type="match status" value="2"/>
</dbReference>
<dbReference type="CDD" id="cd00051">
    <property type="entry name" value="EFh"/>
    <property type="match status" value="1"/>
</dbReference>
<evidence type="ECO:0000256" key="1">
    <source>
        <dbReference type="SAM" id="MobiDB-lite"/>
    </source>
</evidence>
<dbReference type="GO" id="GO:0005509">
    <property type="term" value="F:calcium ion binding"/>
    <property type="evidence" value="ECO:0007669"/>
    <property type="project" value="InterPro"/>
</dbReference>
<keyword evidence="3" id="KW-0808">Transferase</keyword>
<evidence type="ECO:0000313" key="3">
    <source>
        <dbReference type="EMBL" id="GAA0158017.1"/>
    </source>
</evidence>
<dbReference type="AlphaFoldDB" id="A0AAV3Q1R6"/>